<name>A0A1W1UFT9_9DEIO</name>
<reference evidence="1 2" key="1">
    <citation type="submission" date="2017-04" db="EMBL/GenBank/DDBJ databases">
        <authorList>
            <person name="Afonso C.L."/>
            <person name="Miller P.J."/>
            <person name="Scott M.A."/>
            <person name="Spackman E."/>
            <person name="Goraichik I."/>
            <person name="Dimitrov K.M."/>
            <person name="Suarez D.L."/>
            <person name="Swayne D.E."/>
        </authorList>
    </citation>
    <scope>NUCLEOTIDE SEQUENCE [LARGE SCALE GENOMIC DNA]</scope>
    <source>
        <strain evidence="1 2">KR-140</strain>
    </source>
</reference>
<accession>A0A1W1UFT9</accession>
<dbReference type="EMBL" id="FWWU01000004">
    <property type="protein sequence ID" value="SMB79654.1"/>
    <property type="molecule type" value="Genomic_DNA"/>
</dbReference>
<proteinExistence type="predicted"/>
<evidence type="ECO:0000313" key="2">
    <source>
        <dbReference type="Proteomes" id="UP000192582"/>
    </source>
</evidence>
<dbReference type="STRING" id="695939.SAMN00790413_05292"/>
<evidence type="ECO:0000313" key="1">
    <source>
        <dbReference type="EMBL" id="SMB79654.1"/>
    </source>
</evidence>
<sequence length="79" mass="8411">MAEYGTVVAHFGEAAFPGRLEALEGGRGMMRVSLSGDSSALTEGSEGVLEMHDGGRFRVTVTERLPGENELRMKLLGKG</sequence>
<dbReference type="Proteomes" id="UP000192582">
    <property type="component" value="Unassembled WGS sequence"/>
</dbReference>
<dbReference type="RefSeq" id="WP_084045538.1">
    <property type="nucleotide sequence ID" value="NZ_FWWU01000004.1"/>
</dbReference>
<dbReference type="OrthoDB" id="72151at2"/>
<organism evidence="1 2">
    <name type="scientific">Deinococcus hopiensis KR-140</name>
    <dbReference type="NCBI Taxonomy" id="695939"/>
    <lineage>
        <taxon>Bacteria</taxon>
        <taxon>Thermotogati</taxon>
        <taxon>Deinococcota</taxon>
        <taxon>Deinococci</taxon>
        <taxon>Deinococcales</taxon>
        <taxon>Deinococcaceae</taxon>
        <taxon>Deinococcus</taxon>
    </lineage>
</organism>
<dbReference type="AlphaFoldDB" id="A0A1W1UFT9"/>
<protein>
    <submittedName>
        <fullName evidence="1">Uncharacterized protein</fullName>
    </submittedName>
</protein>
<keyword evidence="2" id="KW-1185">Reference proteome</keyword>
<gene>
    <name evidence="1" type="ORF">SAMN00790413_05292</name>
</gene>